<keyword evidence="3" id="KW-1185">Reference proteome</keyword>
<evidence type="ECO:0000313" key="2">
    <source>
        <dbReference type="EMBL" id="MDG0863655.1"/>
    </source>
</evidence>
<dbReference type="RefSeq" id="WP_268149544.1">
    <property type="nucleotide sequence ID" value="NZ_JAPPUW010000007.1"/>
</dbReference>
<sequence length="145" mass="16053">MSLKTSLCAAVAALSLSFPALAQESSYTQGSVWFFSSIQVEPGQFENYMDYLSTNWKKVQELGKKEGVVVSYHVLSVNAQRTGEPDLILAVESKDYRTKAQAEAFQKKIEALLAADARQQTTASGQRGTMRKLLGNMELQELLLK</sequence>
<proteinExistence type="predicted"/>
<dbReference type="AlphaFoldDB" id="A0A9X4R5F0"/>
<feature type="signal peptide" evidence="1">
    <location>
        <begin position="1"/>
        <end position="22"/>
    </location>
</feature>
<feature type="chain" id="PRO_5040977056" evidence="1">
    <location>
        <begin position="23"/>
        <end position="145"/>
    </location>
</feature>
<accession>A0A9X4R5F0</accession>
<name>A0A9X4R5F0_9BURK</name>
<protein>
    <submittedName>
        <fullName evidence="2">Uncharacterized protein</fullName>
    </submittedName>
</protein>
<comment type="caution">
    <text evidence="2">The sequence shown here is derived from an EMBL/GenBank/DDBJ whole genome shotgun (WGS) entry which is preliminary data.</text>
</comment>
<dbReference type="EMBL" id="SGUG01000020">
    <property type="protein sequence ID" value="MDG0863655.1"/>
    <property type="molecule type" value="Genomic_DNA"/>
</dbReference>
<gene>
    <name evidence="2" type="ORF">EXJ73_14405</name>
</gene>
<dbReference type="Proteomes" id="UP001152766">
    <property type="component" value="Unassembled WGS sequence"/>
</dbReference>
<reference evidence="2" key="1">
    <citation type="submission" date="2019-02" db="EMBL/GenBank/DDBJ databases">
        <title>Draft genome of the type strain Pelomonas aquatica CCUG 52575T.</title>
        <authorList>
            <person name="Gomila M."/>
            <person name="Lalucat J."/>
        </authorList>
    </citation>
    <scope>NUCLEOTIDE SEQUENCE</scope>
    <source>
        <strain evidence="2">CCUG 52575</strain>
    </source>
</reference>
<evidence type="ECO:0000256" key="1">
    <source>
        <dbReference type="SAM" id="SignalP"/>
    </source>
</evidence>
<evidence type="ECO:0000313" key="3">
    <source>
        <dbReference type="Proteomes" id="UP001152766"/>
    </source>
</evidence>
<organism evidence="2 3">
    <name type="scientific">Pelomonas aquatica</name>
    <dbReference type="NCBI Taxonomy" id="431058"/>
    <lineage>
        <taxon>Bacteria</taxon>
        <taxon>Pseudomonadati</taxon>
        <taxon>Pseudomonadota</taxon>
        <taxon>Betaproteobacteria</taxon>
        <taxon>Burkholderiales</taxon>
        <taxon>Sphaerotilaceae</taxon>
        <taxon>Roseateles</taxon>
    </lineage>
</organism>
<keyword evidence="1" id="KW-0732">Signal</keyword>